<proteinExistence type="predicted"/>
<reference evidence="2 3" key="1">
    <citation type="submission" date="2023-01" db="EMBL/GenBank/DDBJ databases">
        <title>Analysis of 21 Apiospora genomes using comparative genomics revels a genus with tremendous synthesis potential of carbohydrate active enzymes and secondary metabolites.</title>
        <authorList>
            <person name="Sorensen T."/>
        </authorList>
    </citation>
    <scope>NUCLEOTIDE SEQUENCE [LARGE SCALE GENOMIC DNA]</scope>
    <source>
        <strain evidence="2 3">CBS 24483</strain>
    </source>
</reference>
<protein>
    <recommendedName>
        <fullName evidence="1">Azaphilone pigments biosynthesis cluster protein L N-terminal domain-containing protein</fullName>
    </recommendedName>
</protein>
<dbReference type="GeneID" id="92079838"/>
<evidence type="ECO:0000259" key="1">
    <source>
        <dbReference type="Pfam" id="PF17111"/>
    </source>
</evidence>
<gene>
    <name evidence="2" type="ORF">PG986_010554</name>
</gene>
<comment type="caution">
    <text evidence="2">The sequence shown here is derived from an EMBL/GenBank/DDBJ whole genome shotgun (WGS) entry which is preliminary data.</text>
</comment>
<sequence length="179" mass="19007">MDPLSVTASVIAVAGLAVQSTKAATKVIDGLQEAPQVIVHSRALLSGTEDSLTALTAILKPTRSSSSSSSSSSSTSTHLGAILRDIRPQRALDSTKLLCDNFTKAICQYTAHSRCSALSKGDRVNVSLHESEITRFNRQSNGCQDTITVAVTTVTLLISSRTSENIEQMSPRFAALEQT</sequence>
<keyword evidence="3" id="KW-1185">Reference proteome</keyword>
<dbReference type="RefSeq" id="XP_066696267.1">
    <property type="nucleotide sequence ID" value="XM_066846776.1"/>
</dbReference>
<dbReference type="Proteomes" id="UP001391051">
    <property type="component" value="Unassembled WGS sequence"/>
</dbReference>
<dbReference type="InterPro" id="IPR031348">
    <property type="entry name" value="PigL_N"/>
</dbReference>
<evidence type="ECO:0000313" key="3">
    <source>
        <dbReference type="Proteomes" id="UP001391051"/>
    </source>
</evidence>
<name>A0ABR1Q2K4_9PEZI</name>
<feature type="domain" description="Azaphilone pigments biosynthesis cluster protein L N-terminal" evidence="1">
    <location>
        <begin position="1"/>
        <end position="168"/>
    </location>
</feature>
<evidence type="ECO:0000313" key="2">
    <source>
        <dbReference type="EMBL" id="KAK7946233.1"/>
    </source>
</evidence>
<dbReference type="EMBL" id="JAQQWE010000007">
    <property type="protein sequence ID" value="KAK7946233.1"/>
    <property type="molecule type" value="Genomic_DNA"/>
</dbReference>
<accession>A0ABR1Q2K4</accession>
<organism evidence="2 3">
    <name type="scientific">Apiospora aurea</name>
    <dbReference type="NCBI Taxonomy" id="335848"/>
    <lineage>
        <taxon>Eukaryota</taxon>
        <taxon>Fungi</taxon>
        <taxon>Dikarya</taxon>
        <taxon>Ascomycota</taxon>
        <taxon>Pezizomycotina</taxon>
        <taxon>Sordariomycetes</taxon>
        <taxon>Xylariomycetidae</taxon>
        <taxon>Amphisphaeriales</taxon>
        <taxon>Apiosporaceae</taxon>
        <taxon>Apiospora</taxon>
    </lineage>
</organism>
<dbReference type="Pfam" id="PF17111">
    <property type="entry name" value="PigL_N"/>
    <property type="match status" value="1"/>
</dbReference>